<dbReference type="AlphaFoldDB" id="A0A6G1HHP0"/>
<dbReference type="EMBL" id="ML996713">
    <property type="protein sequence ID" value="KAF2395578.1"/>
    <property type="molecule type" value="Genomic_DNA"/>
</dbReference>
<organism evidence="2 3">
    <name type="scientific">Trichodelitschia bisporula</name>
    <dbReference type="NCBI Taxonomy" id="703511"/>
    <lineage>
        <taxon>Eukaryota</taxon>
        <taxon>Fungi</taxon>
        <taxon>Dikarya</taxon>
        <taxon>Ascomycota</taxon>
        <taxon>Pezizomycotina</taxon>
        <taxon>Dothideomycetes</taxon>
        <taxon>Dothideomycetes incertae sedis</taxon>
        <taxon>Phaeotrichales</taxon>
        <taxon>Phaeotrichaceae</taxon>
        <taxon>Trichodelitschia</taxon>
    </lineage>
</organism>
<gene>
    <name evidence="2" type="ORF">EJ06DRAFT_534851</name>
</gene>
<protein>
    <submittedName>
        <fullName evidence="2">Uncharacterized protein</fullName>
    </submittedName>
</protein>
<evidence type="ECO:0000256" key="1">
    <source>
        <dbReference type="SAM" id="MobiDB-lite"/>
    </source>
</evidence>
<keyword evidence="3" id="KW-1185">Reference proteome</keyword>
<feature type="compositionally biased region" description="Polar residues" evidence="1">
    <location>
        <begin position="32"/>
        <end position="41"/>
    </location>
</feature>
<feature type="region of interest" description="Disordered" evidence="1">
    <location>
        <begin position="26"/>
        <end position="97"/>
    </location>
</feature>
<evidence type="ECO:0000313" key="3">
    <source>
        <dbReference type="Proteomes" id="UP000799640"/>
    </source>
</evidence>
<evidence type="ECO:0000313" key="2">
    <source>
        <dbReference type="EMBL" id="KAF2395578.1"/>
    </source>
</evidence>
<proteinExistence type="predicted"/>
<reference evidence="2" key="1">
    <citation type="journal article" date="2020" name="Stud. Mycol.">
        <title>101 Dothideomycetes genomes: a test case for predicting lifestyles and emergence of pathogens.</title>
        <authorList>
            <person name="Haridas S."/>
            <person name="Albert R."/>
            <person name="Binder M."/>
            <person name="Bloem J."/>
            <person name="Labutti K."/>
            <person name="Salamov A."/>
            <person name="Andreopoulos B."/>
            <person name="Baker S."/>
            <person name="Barry K."/>
            <person name="Bills G."/>
            <person name="Bluhm B."/>
            <person name="Cannon C."/>
            <person name="Castanera R."/>
            <person name="Culley D."/>
            <person name="Daum C."/>
            <person name="Ezra D."/>
            <person name="Gonzalez J."/>
            <person name="Henrissat B."/>
            <person name="Kuo A."/>
            <person name="Liang C."/>
            <person name="Lipzen A."/>
            <person name="Lutzoni F."/>
            <person name="Magnuson J."/>
            <person name="Mondo S."/>
            <person name="Nolan M."/>
            <person name="Ohm R."/>
            <person name="Pangilinan J."/>
            <person name="Park H.-J."/>
            <person name="Ramirez L."/>
            <person name="Alfaro M."/>
            <person name="Sun H."/>
            <person name="Tritt A."/>
            <person name="Yoshinaga Y."/>
            <person name="Zwiers L.-H."/>
            <person name="Turgeon B."/>
            <person name="Goodwin S."/>
            <person name="Spatafora J."/>
            <person name="Crous P."/>
            <person name="Grigoriev I."/>
        </authorList>
    </citation>
    <scope>NUCLEOTIDE SEQUENCE</scope>
    <source>
        <strain evidence="2">CBS 262.69</strain>
    </source>
</reference>
<sequence length="97" mass="10409">MCPLGPFLHPIRIIYITHTTPPCAGLFPPSAPSLSQASRILSPSPSHPHHPYPKPNPTESNHTLPSLHRRNPVNPTVPLDTSTFASKSILKPTAPAG</sequence>
<accession>A0A6G1HHP0</accession>
<dbReference type="Proteomes" id="UP000799640">
    <property type="component" value="Unassembled WGS sequence"/>
</dbReference>
<name>A0A6G1HHP0_9PEZI</name>